<dbReference type="EMBL" id="CP000725">
    <property type="protein sequence ID" value="ABV10286.1"/>
    <property type="molecule type" value="Genomic_DNA"/>
</dbReference>
<gene>
    <name evidence="1" type="ordered locus">SGO_0922</name>
</gene>
<reference evidence="1 2" key="1">
    <citation type="journal article" date="2007" name="J. Bacteriol.">
        <title>Genome-wide transcriptional changes in Streptococcus gordonii in response to competence signaling peptide.</title>
        <authorList>
            <person name="Vickerman M.M."/>
            <person name="Iobst S."/>
            <person name="Jesionowski A.M."/>
            <person name="Gill S.R."/>
        </authorList>
    </citation>
    <scope>NUCLEOTIDE SEQUENCE [LARGE SCALE GENOMIC DNA]</scope>
    <source>
        <strain evidence="2">Challis / ATCC 35105 / BCRC 15272 / CH1 / DL1 / V288</strain>
    </source>
</reference>
<proteinExistence type="predicted"/>
<dbReference type="STRING" id="467705.SGO_0922"/>
<organism evidence="1 2">
    <name type="scientific">Streptococcus gordonii (strain Challis / ATCC 35105 / BCRC 15272 / CH1 / DL1 / V288)</name>
    <dbReference type="NCBI Taxonomy" id="467705"/>
    <lineage>
        <taxon>Bacteria</taxon>
        <taxon>Bacillati</taxon>
        <taxon>Bacillota</taxon>
        <taxon>Bacilli</taxon>
        <taxon>Lactobacillales</taxon>
        <taxon>Streptococcaceae</taxon>
        <taxon>Streptococcus</taxon>
    </lineage>
</organism>
<dbReference type="Proteomes" id="UP000001131">
    <property type="component" value="Chromosome"/>
</dbReference>
<accession>A8AWQ6</accession>
<evidence type="ECO:0000313" key="2">
    <source>
        <dbReference type="Proteomes" id="UP000001131"/>
    </source>
</evidence>
<keyword evidence="2" id="KW-1185">Reference proteome</keyword>
<dbReference type="HOGENOM" id="CLU_3358788_0_0_9"/>
<protein>
    <submittedName>
        <fullName evidence="1">Uncharacterized protein</fullName>
    </submittedName>
</protein>
<dbReference type="AlphaFoldDB" id="A8AWQ6"/>
<evidence type="ECO:0000313" key="1">
    <source>
        <dbReference type="EMBL" id="ABV10286.1"/>
    </source>
</evidence>
<name>A8AWQ6_STRGC</name>
<dbReference type="KEGG" id="sgo:SGO_0922"/>
<sequence length="36" mass="4257">MILMGAKNAKTYEDLFCISQTKNPKEMVYDYDHETK</sequence>